<organism evidence="2 3">
    <name type="scientific">Colletotrichum kahawae</name>
    <name type="common">Coffee berry disease fungus</name>
    <dbReference type="NCBI Taxonomy" id="34407"/>
    <lineage>
        <taxon>Eukaryota</taxon>
        <taxon>Fungi</taxon>
        <taxon>Dikarya</taxon>
        <taxon>Ascomycota</taxon>
        <taxon>Pezizomycotina</taxon>
        <taxon>Sordariomycetes</taxon>
        <taxon>Hypocreomycetidae</taxon>
        <taxon>Glomerellales</taxon>
        <taxon>Glomerellaceae</taxon>
        <taxon>Colletotrichum</taxon>
        <taxon>Colletotrichum gloeosporioides species complex</taxon>
    </lineage>
</organism>
<evidence type="ECO:0000313" key="3">
    <source>
        <dbReference type="Proteomes" id="UP001281614"/>
    </source>
</evidence>
<protein>
    <submittedName>
        <fullName evidence="2">Uncharacterized protein</fullName>
    </submittedName>
</protein>
<keyword evidence="3" id="KW-1185">Reference proteome</keyword>
<dbReference type="EMBL" id="VYYT01000012">
    <property type="protein sequence ID" value="KAK2778420.1"/>
    <property type="molecule type" value="Genomic_DNA"/>
</dbReference>
<dbReference type="AlphaFoldDB" id="A0AAE0DC03"/>
<accession>A0AAE0DC03</accession>
<name>A0AAE0DC03_COLKA</name>
<proteinExistence type="predicted"/>
<feature type="region of interest" description="Disordered" evidence="1">
    <location>
        <begin position="211"/>
        <end position="236"/>
    </location>
</feature>
<sequence>MPLKDYVYIRTREFSTRISEWPDDKLVKEETAAIRQIISVIVTGCIGAGTFIPTHGASLAVLPLAGYRFHLADKKLRLIEAELRKRNMPLHELKKRDLIIPLAASLAGALVGGAIHGITDHLLLPVSGSSAVDQVIGHAADAGLDAGKGFVHGVEAQAEEVVNAGTAHNPDMGSAGGVDWNCGVKAAQKSEILAAKLIAAEVASGIAATMGSDSAKDDEVHARSKGGVSVLAKKEG</sequence>
<evidence type="ECO:0000313" key="2">
    <source>
        <dbReference type="EMBL" id="KAK2778420.1"/>
    </source>
</evidence>
<reference evidence="2" key="1">
    <citation type="submission" date="2023-02" db="EMBL/GenBank/DDBJ databases">
        <title>Colletotrichum kahawae CIFC_Que2 genome sequencing and assembly.</title>
        <authorList>
            <person name="Baroncelli R."/>
        </authorList>
    </citation>
    <scope>NUCLEOTIDE SEQUENCE</scope>
    <source>
        <strain evidence="2">CIFC_Que2</strain>
    </source>
</reference>
<comment type="caution">
    <text evidence="2">The sequence shown here is derived from an EMBL/GenBank/DDBJ whole genome shotgun (WGS) entry which is preliminary data.</text>
</comment>
<gene>
    <name evidence="2" type="ORF">CKAH01_11817</name>
</gene>
<dbReference type="Proteomes" id="UP001281614">
    <property type="component" value="Unassembled WGS sequence"/>
</dbReference>
<evidence type="ECO:0000256" key="1">
    <source>
        <dbReference type="SAM" id="MobiDB-lite"/>
    </source>
</evidence>